<gene>
    <name evidence="5" type="ORF">MM415B02040_0007</name>
</gene>
<dbReference type="InterPro" id="IPR029063">
    <property type="entry name" value="SAM-dependent_MTases_sf"/>
</dbReference>
<evidence type="ECO:0000313" key="5">
    <source>
        <dbReference type="EMBL" id="QJA55488.1"/>
    </source>
</evidence>
<reference evidence="5" key="1">
    <citation type="submission" date="2020-03" db="EMBL/GenBank/DDBJ databases">
        <title>The deep terrestrial virosphere.</title>
        <authorList>
            <person name="Holmfeldt K."/>
            <person name="Nilsson E."/>
            <person name="Simone D."/>
            <person name="Lopez-Fernandez M."/>
            <person name="Wu X."/>
            <person name="de Brujin I."/>
            <person name="Lundin D."/>
            <person name="Andersson A."/>
            <person name="Bertilsson S."/>
            <person name="Dopson M."/>
        </authorList>
    </citation>
    <scope>NUCLEOTIDE SEQUENCE</scope>
    <source>
        <strain evidence="5">MM415B02040</strain>
    </source>
</reference>
<dbReference type="GO" id="GO:0032259">
    <property type="term" value="P:methylation"/>
    <property type="evidence" value="ECO:0007669"/>
    <property type="project" value="UniProtKB-KW"/>
</dbReference>
<dbReference type="Gene3D" id="3.90.1530.10">
    <property type="entry name" value="Conserved hypothetical protein from pyrococcus furiosus pfu- 392566-001, ParB domain"/>
    <property type="match status" value="1"/>
</dbReference>
<evidence type="ECO:0000259" key="4">
    <source>
        <dbReference type="SMART" id="SM00470"/>
    </source>
</evidence>
<evidence type="ECO:0000256" key="2">
    <source>
        <dbReference type="ARBA" id="ARBA00022679"/>
    </source>
</evidence>
<dbReference type="InterPro" id="IPR036086">
    <property type="entry name" value="ParB/Sulfiredoxin_sf"/>
</dbReference>
<evidence type="ECO:0000256" key="3">
    <source>
        <dbReference type="ARBA" id="ARBA00022691"/>
    </source>
</evidence>
<dbReference type="EMBL" id="MT141162">
    <property type="protein sequence ID" value="QJA55488.1"/>
    <property type="molecule type" value="Genomic_DNA"/>
</dbReference>
<dbReference type="PANTHER" id="PTHR12829">
    <property type="entry name" value="N6-ADENOSINE-METHYLTRANSFERASE"/>
    <property type="match status" value="1"/>
</dbReference>
<dbReference type="GO" id="GO:0001734">
    <property type="term" value="F:mRNA m(6)A methyltransferase activity"/>
    <property type="evidence" value="ECO:0007669"/>
    <property type="project" value="UniProtKB-ARBA"/>
</dbReference>
<accession>A0A6M3IE50</accession>
<keyword evidence="3" id="KW-0949">S-adenosyl-L-methionine</keyword>
<name>A0A6M3IE50_9ZZZZ</name>
<protein>
    <submittedName>
        <fullName evidence="5">Putative methyltransferase</fullName>
    </submittedName>
</protein>
<dbReference type="Pfam" id="PF05063">
    <property type="entry name" value="MT-A70"/>
    <property type="match status" value="1"/>
</dbReference>
<dbReference type="SUPFAM" id="SSF110849">
    <property type="entry name" value="ParB/Sulfiredoxin"/>
    <property type="match status" value="1"/>
</dbReference>
<evidence type="ECO:0000256" key="1">
    <source>
        <dbReference type="ARBA" id="ARBA00022603"/>
    </source>
</evidence>
<dbReference type="InterPro" id="IPR002052">
    <property type="entry name" value="DNA_methylase_N6_adenine_CS"/>
</dbReference>
<feature type="domain" description="ParB-like N-terminal" evidence="4">
    <location>
        <begin position="1"/>
        <end position="87"/>
    </location>
</feature>
<dbReference type="PANTHER" id="PTHR12829:SF7">
    <property type="entry name" value="N6-ADENOSINE-METHYLTRANSFERASE CATALYTIC SUBUNIT"/>
    <property type="match status" value="1"/>
</dbReference>
<dbReference type="InterPro" id="IPR007757">
    <property type="entry name" value="MT-A70-like"/>
</dbReference>
<dbReference type="PROSITE" id="PS00092">
    <property type="entry name" value="N6_MTASE"/>
    <property type="match status" value="1"/>
</dbReference>
<sequence length="370" mass="42680">MNLNPKNLKPNPISISIYGEEEMDETFILSIKEKGVLVPVYIKKDNTIISGHRRVKAAVKCELETIPIIVLEFPDEIAERSAIIEYNKQRKKTLTQIMREAEEIEFIESENSKKRMLAGKKVDPVRVSAQGKTRDIVAKNIGMKRDTYEKAKKIYKNAKSGNNKAEDALKKIDAGELSIHKAYSAIKKDEIKAKAKQVEFPKGKYRIIYADPPWKYGSDRIVYGGDQEEHYPCMTIKELCAMPISDITEDNAVLFLWVTSPILEESFDIIRAWSFEYKTSFIWDKVKHNMGYYNSVRHELLLVCTRGSCLPDVKKLFDSVHTEERTEHSTKPEHFRMIIDTIYPEGNRIELFARKQSKGWKAYGNECKIS</sequence>
<dbReference type="Gene3D" id="3.40.50.150">
    <property type="entry name" value="Vaccinia Virus protein VP39"/>
    <property type="match status" value="1"/>
</dbReference>
<keyword evidence="1 5" id="KW-0489">Methyltransferase</keyword>
<organism evidence="5">
    <name type="scientific">viral metagenome</name>
    <dbReference type="NCBI Taxonomy" id="1070528"/>
    <lineage>
        <taxon>unclassified sequences</taxon>
        <taxon>metagenomes</taxon>
        <taxon>organismal metagenomes</taxon>
    </lineage>
</organism>
<dbReference type="InterPro" id="IPR003115">
    <property type="entry name" value="ParB_N"/>
</dbReference>
<keyword evidence="2 5" id="KW-0808">Transferase</keyword>
<proteinExistence type="predicted"/>
<dbReference type="SMART" id="SM00470">
    <property type="entry name" value="ParB"/>
    <property type="match status" value="1"/>
</dbReference>
<dbReference type="Pfam" id="PF02195">
    <property type="entry name" value="ParB_N"/>
    <property type="match status" value="1"/>
</dbReference>
<dbReference type="PROSITE" id="PS51143">
    <property type="entry name" value="MT_A70"/>
    <property type="match status" value="1"/>
</dbReference>
<dbReference type="AlphaFoldDB" id="A0A6M3IE50"/>
<dbReference type="SUPFAM" id="SSF53335">
    <property type="entry name" value="S-adenosyl-L-methionine-dependent methyltransferases"/>
    <property type="match status" value="1"/>
</dbReference>
<dbReference type="GO" id="GO:0003676">
    <property type="term" value="F:nucleic acid binding"/>
    <property type="evidence" value="ECO:0007669"/>
    <property type="project" value="InterPro"/>
</dbReference>